<comment type="caution">
    <text evidence="1">The sequence shown here is derived from an EMBL/GenBank/DDBJ whole genome shotgun (WGS) entry which is preliminary data.</text>
</comment>
<protein>
    <submittedName>
        <fullName evidence="1">Uncharacterized protein</fullName>
    </submittedName>
</protein>
<evidence type="ECO:0000313" key="2">
    <source>
        <dbReference type="Proteomes" id="UP001239111"/>
    </source>
</evidence>
<organism evidence="1 2">
    <name type="scientific">Eretmocerus hayati</name>
    <dbReference type="NCBI Taxonomy" id="131215"/>
    <lineage>
        <taxon>Eukaryota</taxon>
        <taxon>Metazoa</taxon>
        <taxon>Ecdysozoa</taxon>
        <taxon>Arthropoda</taxon>
        <taxon>Hexapoda</taxon>
        <taxon>Insecta</taxon>
        <taxon>Pterygota</taxon>
        <taxon>Neoptera</taxon>
        <taxon>Endopterygota</taxon>
        <taxon>Hymenoptera</taxon>
        <taxon>Apocrita</taxon>
        <taxon>Proctotrupomorpha</taxon>
        <taxon>Chalcidoidea</taxon>
        <taxon>Aphelinidae</taxon>
        <taxon>Aphelininae</taxon>
        <taxon>Eretmocerus</taxon>
    </lineage>
</organism>
<dbReference type="Proteomes" id="UP001239111">
    <property type="component" value="Chromosome 2"/>
</dbReference>
<dbReference type="EMBL" id="CM056742">
    <property type="protein sequence ID" value="KAJ8676892.1"/>
    <property type="molecule type" value="Genomic_DNA"/>
</dbReference>
<evidence type="ECO:0000313" key="1">
    <source>
        <dbReference type="EMBL" id="KAJ8676892.1"/>
    </source>
</evidence>
<reference evidence="1" key="1">
    <citation type="submission" date="2023-04" db="EMBL/GenBank/DDBJ databases">
        <title>A chromosome-level genome assembly of the parasitoid wasp Eretmocerus hayati.</title>
        <authorList>
            <person name="Zhong Y."/>
            <person name="Liu S."/>
            <person name="Liu Y."/>
        </authorList>
    </citation>
    <scope>NUCLEOTIDE SEQUENCE</scope>
    <source>
        <strain evidence="1">ZJU_SS_LIU_2023</strain>
    </source>
</reference>
<gene>
    <name evidence="1" type="ORF">QAD02_012679</name>
</gene>
<keyword evidence="2" id="KW-1185">Reference proteome</keyword>
<proteinExistence type="predicted"/>
<accession>A0ACC2P0G9</accession>
<sequence length="298" mass="34424">MYPWMAIELLRMIEQHLPNHYLAVPLHEQLLGVLRFLAEGSYQKGVGNDHKHPMSQITFSTYILIVIPSINTLRNRYIHFPDTEEGREVVSQRFAPRVAIDGVLAAIDCILVNIFTATDHEDAYTRDMGYRFTPERICSGRTHDHFIWVYSDVRRGMYRARRIAGGGHFYLIGDEGYTSSPVLLNAIRGLNDASPERLYSNAIRTTRCIVEQSFGILKIVWRCLHADNTLHYEPHFAAEIIVACVILHNFLRERGMPLPNLVIEANQNEEEEPEDVDDSEFQLEIAERDAIIRRYFTH</sequence>
<name>A0ACC2P0G9_9HYME</name>